<gene>
    <name evidence="2" type="ORF">BCR39DRAFT_557744</name>
</gene>
<accession>A0A1Y2BC77</accession>
<sequence length="560" mass="55446">MYIYNHLTALLPLLALMALQSSARPLQSRVKREVPQEHSHEQFLTTVRASLAANNPLSIQDPVFGLLGNAAASQGQGQVTNTDCLQQATADQAFTNAKAADDVAGMTAALIYRALERNTGAVGQTSVSCNETALNPEIQAISQHQDPASDGAAATNKAITLALAQQIAAVGGDAQDALKAGTFAPGQIGDPTAAGNTCDDANDPTGCIFTQNLLIDDATADEINAAVASGGSGGAPAVTTDAAVVSAATGTCSAVTVTITAGATAAAPTGSATNANSTSAIAPAATNVASTSTPATGIDVGPCTDFSMTFAAGLDGRAATEFSFEPTDQVNFNHGTALNPEIISQFMCDTFVNACGKSATTRDTCNTVKTTIDAQLTAGTLAKDQTYADAWLSGLEQAFGITSTSTGSGTGTGIDAGSGANTTVATATGGGNLSAVSSGVATPADTTVATRAASATGGANISAASSAAVAASSSVGGAGTNVQVFTGSLNGVLPTPVLEDDTAARPFTVGGDTFLNKAAAIQRSCDQQFNGCANAANSGKGTSSVSDCQAQETQCQQANA</sequence>
<dbReference type="STRING" id="71784.A0A1Y2BC77"/>
<reference evidence="2 3" key="1">
    <citation type="submission" date="2016-07" db="EMBL/GenBank/DDBJ databases">
        <title>Pervasive Adenine N6-methylation of Active Genes in Fungi.</title>
        <authorList>
            <consortium name="DOE Joint Genome Institute"/>
            <person name="Mondo S.J."/>
            <person name="Dannebaum R.O."/>
            <person name="Kuo R.C."/>
            <person name="Labutti K."/>
            <person name="Haridas S."/>
            <person name="Kuo A."/>
            <person name="Salamov A."/>
            <person name="Ahrendt S.R."/>
            <person name="Lipzen A."/>
            <person name="Sullivan W."/>
            <person name="Andreopoulos W.B."/>
            <person name="Clum A."/>
            <person name="Lindquist E."/>
            <person name="Daum C."/>
            <person name="Ramamoorthy G.K."/>
            <person name="Gryganskyi A."/>
            <person name="Culley D."/>
            <person name="Magnuson J.K."/>
            <person name="James T.Y."/>
            <person name="O'Malley M.A."/>
            <person name="Stajich J.E."/>
            <person name="Spatafora J.W."/>
            <person name="Visel A."/>
            <person name="Grigoriev I.V."/>
        </authorList>
    </citation>
    <scope>NUCLEOTIDE SEQUENCE [LARGE SCALE GENOMIC DNA]</scope>
    <source>
        <strain evidence="2 3">68-887.2</strain>
    </source>
</reference>
<comment type="caution">
    <text evidence="2">The sequence shown here is derived from an EMBL/GenBank/DDBJ whole genome shotgun (WGS) entry which is preliminary data.</text>
</comment>
<evidence type="ECO:0000313" key="3">
    <source>
        <dbReference type="Proteomes" id="UP000193986"/>
    </source>
</evidence>
<evidence type="ECO:0000313" key="2">
    <source>
        <dbReference type="EMBL" id="ORY32087.1"/>
    </source>
</evidence>
<dbReference type="InParanoid" id="A0A1Y2BC77"/>
<dbReference type="Proteomes" id="UP000193986">
    <property type="component" value="Unassembled WGS sequence"/>
</dbReference>
<keyword evidence="1" id="KW-0732">Signal</keyword>
<feature type="signal peptide" evidence="1">
    <location>
        <begin position="1"/>
        <end position="23"/>
    </location>
</feature>
<organism evidence="2 3">
    <name type="scientific">Naematelia encephala</name>
    <dbReference type="NCBI Taxonomy" id="71784"/>
    <lineage>
        <taxon>Eukaryota</taxon>
        <taxon>Fungi</taxon>
        <taxon>Dikarya</taxon>
        <taxon>Basidiomycota</taxon>
        <taxon>Agaricomycotina</taxon>
        <taxon>Tremellomycetes</taxon>
        <taxon>Tremellales</taxon>
        <taxon>Naemateliaceae</taxon>
        <taxon>Naematelia</taxon>
    </lineage>
</organism>
<name>A0A1Y2BC77_9TREE</name>
<dbReference type="OrthoDB" id="2153847at2759"/>
<dbReference type="AlphaFoldDB" id="A0A1Y2BC77"/>
<protein>
    <submittedName>
        <fullName evidence="2">Uncharacterized protein</fullName>
    </submittedName>
</protein>
<dbReference type="EMBL" id="MCFC01000011">
    <property type="protein sequence ID" value="ORY32087.1"/>
    <property type="molecule type" value="Genomic_DNA"/>
</dbReference>
<keyword evidence="3" id="KW-1185">Reference proteome</keyword>
<proteinExistence type="predicted"/>
<evidence type="ECO:0000256" key="1">
    <source>
        <dbReference type="SAM" id="SignalP"/>
    </source>
</evidence>
<feature type="chain" id="PRO_5013186403" evidence="1">
    <location>
        <begin position="24"/>
        <end position="560"/>
    </location>
</feature>